<dbReference type="GO" id="GO:0003810">
    <property type="term" value="F:protein-glutamine gamma-glutamyltransferase activity"/>
    <property type="evidence" value="ECO:0007669"/>
    <property type="project" value="InterPro"/>
</dbReference>
<feature type="active site" evidence="2">
    <location>
        <position position="382"/>
    </location>
</feature>
<dbReference type="PROSITE" id="PS00547">
    <property type="entry name" value="TRANSGLUTAMINASES"/>
    <property type="match status" value="1"/>
</dbReference>
<reference evidence="5 6" key="1">
    <citation type="journal article" date="2017" name="PLoS Biol.">
        <title>The sea cucumber genome provides insights into morphological evolution and visceral regeneration.</title>
        <authorList>
            <person name="Zhang X."/>
            <person name="Sun L."/>
            <person name="Yuan J."/>
            <person name="Sun Y."/>
            <person name="Gao Y."/>
            <person name="Zhang L."/>
            <person name="Li S."/>
            <person name="Dai H."/>
            <person name="Hamel J.F."/>
            <person name="Liu C."/>
            <person name="Yu Y."/>
            <person name="Liu S."/>
            <person name="Lin W."/>
            <person name="Guo K."/>
            <person name="Jin S."/>
            <person name="Xu P."/>
            <person name="Storey K.B."/>
            <person name="Huan P."/>
            <person name="Zhang T."/>
            <person name="Zhou Y."/>
            <person name="Zhang J."/>
            <person name="Lin C."/>
            <person name="Li X."/>
            <person name="Xing L."/>
            <person name="Huo D."/>
            <person name="Sun M."/>
            <person name="Wang L."/>
            <person name="Mercier A."/>
            <person name="Li F."/>
            <person name="Yang H."/>
            <person name="Xiang J."/>
        </authorList>
    </citation>
    <scope>NUCLEOTIDE SEQUENCE [LARGE SCALE GENOMIC DNA]</scope>
    <source>
        <strain evidence="5">Shaxun</strain>
        <tissue evidence="5">Muscle</tissue>
    </source>
</reference>
<feature type="active site" evidence="2">
    <location>
        <position position="323"/>
    </location>
</feature>
<dbReference type="Proteomes" id="UP000230750">
    <property type="component" value="Unassembled WGS sequence"/>
</dbReference>
<keyword evidence="6" id="KW-1185">Reference proteome</keyword>
<dbReference type="InterPro" id="IPR038765">
    <property type="entry name" value="Papain-like_cys_pep_sf"/>
</dbReference>
<dbReference type="FunFam" id="2.60.40.10:FF:000171">
    <property type="entry name" value="protein-glutamine gamma-glutamyltransferase 6"/>
    <property type="match status" value="1"/>
</dbReference>
<dbReference type="InterPro" id="IPR023608">
    <property type="entry name" value="Transglutaminase_animal"/>
</dbReference>
<feature type="binding site" evidence="3">
    <location>
        <position position="497"/>
    </location>
    <ligand>
        <name>Ca(2+)</name>
        <dbReference type="ChEBI" id="CHEBI:29108"/>
    </ligand>
</feature>
<evidence type="ECO:0000256" key="3">
    <source>
        <dbReference type="PIRSR" id="PIRSR000459-2"/>
    </source>
</evidence>
<evidence type="ECO:0000256" key="2">
    <source>
        <dbReference type="PIRSR" id="PIRSR000459-1"/>
    </source>
</evidence>
<dbReference type="Pfam" id="PF01841">
    <property type="entry name" value="Transglut_core"/>
    <property type="match status" value="1"/>
</dbReference>
<dbReference type="OrthoDB" id="437511at2759"/>
<dbReference type="InterPro" id="IPR008958">
    <property type="entry name" value="Transglutaminase_C"/>
</dbReference>
<dbReference type="FunFam" id="3.90.260.10:FF:000002">
    <property type="entry name" value="Erythrocyte membrane protein band 4.2"/>
    <property type="match status" value="1"/>
</dbReference>
<feature type="binding site" evidence="3">
    <location>
        <position position="447"/>
    </location>
    <ligand>
        <name>Ca(2+)</name>
        <dbReference type="ChEBI" id="CHEBI:29108"/>
    </ligand>
</feature>
<evidence type="ECO:0000313" key="5">
    <source>
        <dbReference type="EMBL" id="PIK39534.1"/>
    </source>
</evidence>
<dbReference type="SMART" id="SM00460">
    <property type="entry name" value="TGc"/>
    <property type="match status" value="1"/>
</dbReference>
<dbReference type="InterPro" id="IPR036238">
    <property type="entry name" value="Transglutaminase_C_sf"/>
</dbReference>
<dbReference type="InterPro" id="IPR013808">
    <property type="entry name" value="Transglutaminase_AS"/>
</dbReference>
<feature type="binding site" evidence="3">
    <location>
        <position position="502"/>
    </location>
    <ligand>
        <name>Ca(2+)</name>
        <dbReference type="ChEBI" id="CHEBI:29108"/>
    </ligand>
</feature>
<dbReference type="InterPro" id="IPR002931">
    <property type="entry name" value="Transglutaminase-like"/>
</dbReference>
<comment type="cofactor">
    <cofactor evidence="3">
        <name>Ca(2+)</name>
        <dbReference type="ChEBI" id="CHEBI:29108"/>
    </cofactor>
    <text evidence="3">Binds 1 Ca(2+) ion per subunit.</text>
</comment>
<protein>
    <recommendedName>
        <fullName evidence="4">Transglutaminase-like domain-containing protein</fullName>
    </recommendedName>
</protein>
<evidence type="ECO:0000256" key="1">
    <source>
        <dbReference type="ARBA" id="ARBA00005968"/>
    </source>
</evidence>
<gene>
    <name evidence="5" type="ORF">BSL78_23631</name>
</gene>
<comment type="caution">
    <text evidence="5">The sequence shown here is derived from an EMBL/GenBank/DDBJ whole genome shotgun (WGS) entry which is preliminary data.</text>
</comment>
<dbReference type="InterPro" id="IPR050779">
    <property type="entry name" value="Transglutaminase"/>
</dbReference>
<evidence type="ECO:0000313" key="6">
    <source>
        <dbReference type="Proteomes" id="UP000230750"/>
    </source>
</evidence>
<dbReference type="Pfam" id="PF00868">
    <property type="entry name" value="Transglut_N"/>
    <property type="match status" value="1"/>
</dbReference>
<feature type="non-terminal residue" evidence="5">
    <location>
        <position position="1"/>
    </location>
</feature>
<feature type="binding site" evidence="3">
    <location>
        <position position="445"/>
    </location>
    <ligand>
        <name>Ca(2+)</name>
        <dbReference type="ChEBI" id="CHEBI:29108"/>
    </ligand>
</feature>
<name>A0A2G8JUU8_STIJA</name>
<dbReference type="STRING" id="307972.A0A2G8JUU8"/>
<keyword evidence="3" id="KW-0106">Calcium</keyword>
<accession>A0A2G8JUU8</accession>
<dbReference type="AlphaFoldDB" id="A0A2G8JUU8"/>
<dbReference type="PIRSF" id="PIRSF000459">
    <property type="entry name" value="TGM_EBP42"/>
    <property type="match status" value="1"/>
</dbReference>
<feature type="domain" description="Transglutaminase-like" evidence="4">
    <location>
        <begin position="315"/>
        <end position="408"/>
    </location>
</feature>
<dbReference type="PANTHER" id="PTHR11590:SF40">
    <property type="entry name" value="HEMOCYTE PROTEIN-GLUTAMINE GAMMA-GLUTAMYLTRANSFERASE-LIKE PROTEIN"/>
    <property type="match status" value="1"/>
</dbReference>
<sequence length="740" mass="84037">QERSGADEGRFLEEIGPTGRRLVIYEYRGRRFDVTKFFDLNPIVPEPPPATPKQLQVDSVDLKLTENRTAHFTDKYEVTDLILRRGQEFKIALKLNRPFKKGDDVISVEFRTGNHPLISKGTLVHAQAVDKFEPNKWGYKIETANGNDLLLTVKSAVNCSVGEYQLDILTHALKDGEKKDEYRKQLAAKVYLLFNPWCKDDTVYMESEEEKAEYVLNDVGYLYYGTSRYLGKMHWNFGQFDEDVFKCVLYLLEEHLDVEHRNNSVVMSRKMSAAVNVQDDGGVLHGRWDGEYTDGAKPTSWQGSVAILEQYMNTKETVKYGQCWVFSGVLTTVMRCLGIPTRSVTNFSSAHDTDRSVTIDECVDENDDMIDELNYDSVWNFHVWNDCWMARPDLPVGFGGWQAIDATPQETSEGIFQTGPASLNAIKQGLVYLPHDAPFVFAEVNADRVYWQCKRKYGDWDMTKIRTVTSDIGKNISTKAVLSAWRHDVTDQYKYPEFSSEERVAVRRAIQYGSRPEIVEDEVMTADVVCELTNKEVLMLGNDFEIEVNLKNNGTESRTVDLTCILQVCYYTGVRAGLIKKDKQSVTLSAGESKTAKVETTVSEYLDKLVEQSQFKVFVLGKVEETKQLLADQDDFRLETPDLQVKRVSQGAVRVGQAFKVSLSFTNPLNRKLTGCLFMTEGPGLSKANVDKFRDINPKEVINHEVTLTPRNPGQRAVLAEFDCDQFENVLGELQVDVQA</sequence>
<dbReference type="InterPro" id="IPR001102">
    <property type="entry name" value="Transglutaminase_N"/>
</dbReference>
<dbReference type="InterPro" id="IPR014756">
    <property type="entry name" value="Ig_E-set"/>
</dbReference>
<dbReference type="SUPFAM" id="SSF54001">
    <property type="entry name" value="Cysteine proteinases"/>
    <property type="match status" value="1"/>
</dbReference>
<organism evidence="5 6">
    <name type="scientific">Stichopus japonicus</name>
    <name type="common">Sea cucumber</name>
    <dbReference type="NCBI Taxonomy" id="307972"/>
    <lineage>
        <taxon>Eukaryota</taxon>
        <taxon>Metazoa</taxon>
        <taxon>Echinodermata</taxon>
        <taxon>Eleutherozoa</taxon>
        <taxon>Echinozoa</taxon>
        <taxon>Holothuroidea</taxon>
        <taxon>Aspidochirotacea</taxon>
        <taxon>Aspidochirotida</taxon>
        <taxon>Stichopodidae</taxon>
        <taxon>Apostichopus</taxon>
    </lineage>
</organism>
<feature type="active site" evidence="2">
    <location>
        <position position="405"/>
    </location>
</feature>
<proteinExistence type="inferred from homology"/>
<dbReference type="EMBL" id="MRZV01001229">
    <property type="protein sequence ID" value="PIK39534.1"/>
    <property type="molecule type" value="Genomic_DNA"/>
</dbReference>
<dbReference type="InterPro" id="IPR036985">
    <property type="entry name" value="Transglutaminase-like_sf"/>
</dbReference>
<dbReference type="SUPFAM" id="SSF81296">
    <property type="entry name" value="E set domains"/>
    <property type="match status" value="1"/>
</dbReference>
<dbReference type="Gene3D" id="3.90.260.10">
    <property type="entry name" value="Transglutaminase-like"/>
    <property type="match status" value="1"/>
</dbReference>
<keyword evidence="3" id="KW-0479">Metal-binding</keyword>
<dbReference type="Gene3D" id="2.60.40.10">
    <property type="entry name" value="Immunoglobulins"/>
    <property type="match status" value="3"/>
</dbReference>
<dbReference type="PANTHER" id="PTHR11590">
    <property type="entry name" value="PROTEIN-GLUTAMINE GAMMA-GLUTAMYLTRANSFERASE"/>
    <property type="match status" value="1"/>
</dbReference>
<dbReference type="FunFam" id="2.60.40.10:FF:000090">
    <property type="entry name" value="Protein-glutamine gamma-glutamyltransferase 2"/>
    <property type="match status" value="1"/>
</dbReference>
<comment type="similarity">
    <text evidence="1">Belongs to the transglutaminase superfamily. Transglutaminase family.</text>
</comment>
<dbReference type="InterPro" id="IPR013783">
    <property type="entry name" value="Ig-like_fold"/>
</dbReference>
<dbReference type="Pfam" id="PF00927">
    <property type="entry name" value="Transglut_C"/>
    <property type="match status" value="2"/>
</dbReference>
<evidence type="ECO:0000259" key="4">
    <source>
        <dbReference type="SMART" id="SM00460"/>
    </source>
</evidence>
<dbReference type="SUPFAM" id="SSF49309">
    <property type="entry name" value="Transglutaminase, two C-terminal domains"/>
    <property type="match status" value="2"/>
</dbReference>
<dbReference type="GO" id="GO:0046872">
    <property type="term" value="F:metal ion binding"/>
    <property type="evidence" value="ECO:0007669"/>
    <property type="project" value="UniProtKB-KW"/>
</dbReference>